<protein>
    <submittedName>
        <fullName evidence="1">Uncharacterized protein</fullName>
    </submittedName>
</protein>
<dbReference type="Proteomes" id="UP000772434">
    <property type="component" value="Unassembled WGS sequence"/>
</dbReference>
<sequence>MGPRRFFISFPSLGWLKCFSILRYWAFAHLYMRRDVDFGRKEGRKNRRGPIGVRVFAVGSDHLSALKRSQSSASDN</sequence>
<accession>A0A9P5PWS3</accession>
<evidence type="ECO:0000313" key="2">
    <source>
        <dbReference type="Proteomes" id="UP000772434"/>
    </source>
</evidence>
<dbReference type="AlphaFoldDB" id="A0A9P5PWS3"/>
<comment type="caution">
    <text evidence="1">The sequence shown here is derived from an EMBL/GenBank/DDBJ whole genome shotgun (WGS) entry which is preliminary data.</text>
</comment>
<keyword evidence="2" id="KW-1185">Reference proteome</keyword>
<proteinExistence type="predicted"/>
<evidence type="ECO:0000313" key="1">
    <source>
        <dbReference type="EMBL" id="KAF9069942.1"/>
    </source>
</evidence>
<organism evidence="1 2">
    <name type="scientific">Rhodocollybia butyracea</name>
    <dbReference type="NCBI Taxonomy" id="206335"/>
    <lineage>
        <taxon>Eukaryota</taxon>
        <taxon>Fungi</taxon>
        <taxon>Dikarya</taxon>
        <taxon>Basidiomycota</taxon>
        <taxon>Agaricomycotina</taxon>
        <taxon>Agaricomycetes</taxon>
        <taxon>Agaricomycetidae</taxon>
        <taxon>Agaricales</taxon>
        <taxon>Marasmiineae</taxon>
        <taxon>Omphalotaceae</taxon>
        <taxon>Rhodocollybia</taxon>
    </lineage>
</organism>
<gene>
    <name evidence="1" type="ORF">BDP27DRAFT_1324842</name>
</gene>
<reference evidence="1" key="1">
    <citation type="submission" date="2020-11" db="EMBL/GenBank/DDBJ databases">
        <authorList>
            <consortium name="DOE Joint Genome Institute"/>
            <person name="Ahrendt S."/>
            <person name="Riley R."/>
            <person name="Andreopoulos W."/>
            <person name="Labutti K."/>
            <person name="Pangilinan J."/>
            <person name="Ruiz-Duenas F.J."/>
            <person name="Barrasa J.M."/>
            <person name="Sanchez-Garcia M."/>
            <person name="Camarero S."/>
            <person name="Miyauchi S."/>
            <person name="Serrano A."/>
            <person name="Linde D."/>
            <person name="Babiker R."/>
            <person name="Drula E."/>
            <person name="Ayuso-Fernandez I."/>
            <person name="Pacheco R."/>
            <person name="Padilla G."/>
            <person name="Ferreira P."/>
            <person name="Barriuso J."/>
            <person name="Kellner H."/>
            <person name="Castanera R."/>
            <person name="Alfaro M."/>
            <person name="Ramirez L."/>
            <person name="Pisabarro A.G."/>
            <person name="Kuo A."/>
            <person name="Tritt A."/>
            <person name="Lipzen A."/>
            <person name="He G."/>
            <person name="Yan M."/>
            <person name="Ng V."/>
            <person name="Cullen D."/>
            <person name="Martin F."/>
            <person name="Rosso M.-N."/>
            <person name="Henrissat B."/>
            <person name="Hibbett D."/>
            <person name="Martinez A.T."/>
            <person name="Grigoriev I.V."/>
        </authorList>
    </citation>
    <scope>NUCLEOTIDE SEQUENCE</scope>
    <source>
        <strain evidence="1">AH 40177</strain>
    </source>
</reference>
<dbReference type="EMBL" id="JADNRY010000046">
    <property type="protein sequence ID" value="KAF9069942.1"/>
    <property type="molecule type" value="Genomic_DNA"/>
</dbReference>
<name>A0A9P5PWS3_9AGAR</name>